<evidence type="ECO:0000259" key="3">
    <source>
        <dbReference type="PROSITE" id="PS50821"/>
    </source>
</evidence>
<evidence type="ECO:0000256" key="1">
    <source>
        <dbReference type="RuleBase" id="RU361178"/>
    </source>
</evidence>
<dbReference type="PROSITE" id="PS50822">
    <property type="entry name" value="PIWI"/>
    <property type="match status" value="1"/>
</dbReference>
<dbReference type="OrthoDB" id="445936at2759"/>
<evidence type="ECO:0000313" key="6">
    <source>
        <dbReference type="Proteomes" id="UP000708208"/>
    </source>
</evidence>
<evidence type="ECO:0008006" key="7">
    <source>
        <dbReference type="Google" id="ProtNLM"/>
    </source>
</evidence>
<feature type="region of interest" description="Disordered" evidence="2">
    <location>
        <begin position="1"/>
        <end position="233"/>
    </location>
</feature>
<feature type="compositionally biased region" description="Basic and acidic residues" evidence="2">
    <location>
        <begin position="215"/>
        <end position="231"/>
    </location>
</feature>
<dbReference type="Proteomes" id="UP000708208">
    <property type="component" value="Unassembled WGS sequence"/>
</dbReference>
<comment type="similarity">
    <text evidence="1">Belongs to the argonaute family.</text>
</comment>
<dbReference type="SMART" id="SM00950">
    <property type="entry name" value="Piwi"/>
    <property type="match status" value="1"/>
</dbReference>
<dbReference type="GO" id="GO:0003723">
    <property type="term" value="F:RNA binding"/>
    <property type="evidence" value="ECO:0007669"/>
    <property type="project" value="InterPro"/>
</dbReference>
<dbReference type="InterPro" id="IPR003165">
    <property type="entry name" value="Piwi"/>
</dbReference>
<feature type="domain" description="Piwi" evidence="4">
    <location>
        <begin position="694"/>
        <end position="989"/>
    </location>
</feature>
<dbReference type="CDD" id="cd04658">
    <property type="entry name" value="Piwi_piwi-like_Euk"/>
    <property type="match status" value="1"/>
</dbReference>
<dbReference type="SMART" id="SM00949">
    <property type="entry name" value="PAZ"/>
    <property type="match status" value="1"/>
</dbReference>
<protein>
    <recommendedName>
        <fullName evidence="7">Piwi</fullName>
    </recommendedName>
</protein>
<dbReference type="Pfam" id="PF23278">
    <property type="entry name" value="Piwi_N"/>
    <property type="match status" value="1"/>
</dbReference>
<evidence type="ECO:0000259" key="4">
    <source>
        <dbReference type="PROSITE" id="PS50822"/>
    </source>
</evidence>
<name>A0A8J2L609_9HEXA</name>
<dbReference type="GO" id="GO:0034587">
    <property type="term" value="P:piRNA processing"/>
    <property type="evidence" value="ECO:0007669"/>
    <property type="project" value="UniProtKB-ARBA"/>
</dbReference>
<dbReference type="CDD" id="cd02845">
    <property type="entry name" value="PAZ_piwi_like"/>
    <property type="match status" value="1"/>
</dbReference>
<gene>
    <name evidence="5" type="ORF">AFUS01_LOCUS26842</name>
</gene>
<feature type="compositionally biased region" description="Low complexity" evidence="2">
    <location>
        <begin position="39"/>
        <end position="59"/>
    </location>
</feature>
<comment type="caution">
    <text evidence="5">The sequence shown here is derived from an EMBL/GenBank/DDBJ whole genome shotgun (WGS) entry which is preliminary data.</text>
</comment>
<feature type="compositionally biased region" description="Polar residues" evidence="2">
    <location>
        <begin position="155"/>
        <end position="173"/>
    </location>
</feature>
<dbReference type="AlphaFoldDB" id="A0A8J2L609"/>
<dbReference type="FunFam" id="3.30.420.10:FF:000014">
    <property type="entry name" value="Piwi-like RNA-mediated gene silencing 1"/>
    <property type="match status" value="1"/>
</dbReference>
<evidence type="ECO:0000256" key="2">
    <source>
        <dbReference type="SAM" id="MobiDB-lite"/>
    </source>
</evidence>
<dbReference type="EMBL" id="CAJVCH010363398">
    <property type="protein sequence ID" value="CAG7816213.1"/>
    <property type="molecule type" value="Genomic_DNA"/>
</dbReference>
<dbReference type="Pfam" id="PF02171">
    <property type="entry name" value="Piwi"/>
    <property type="match status" value="1"/>
</dbReference>
<dbReference type="PANTHER" id="PTHR22891">
    <property type="entry name" value="EUKARYOTIC TRANSLATION INITIATION FACTOR 2C"/>
    <property type="match status" value="1"/>
</dbReference>
<evidence type="ECO:0000313" key="5">
    <source>
        <dbReference type="EMBL" id="CAG7816213.1"/>
    </source>
</evidence>
<sequence>MDRQDPSKTQPHGSVPKGRARGRSQGFRGLLRFQQPEHGQGPPSSSSPLSPVSGLLPQVRAWGLGSPRSEAPPSQVGFPAPQAAPPPGRAWGLGPPLSETAPRQMGPPATQTTAPQGRAWGLPSPRTEAAPSQIGAPPTQIAAPPGRAWGLGPQLSETASRQIGAPPTQTTIPQRPAGAAQTTPTLAPSAATTSSGQPPQSISESTPSGSSSSGREIETFRSRPAELENKKGTSGKPVNLVANYYAVTAKGADRFILYQYHVSFEPNSEIQRARNLALRNWCNSLKTKIGYIFDGGNAMYSMVQLNCPISFSHTDPKGKYESSVVTIKHVGQVPPSSHTYIMFYNRFIRNILKKLQLKCIRRNHFDDTMAINIPTYGLELWPGLFQVIEQHEKSLLLCVDTAFKVLRTDSVLAVMNRIRQNCLERNGSEADVLRAWKDELVGTIVMTCNSKTFRIDDIDPQMRPTHTFKMNGTDVAYKQHFLKKYGLETNNDNQPMLISLPTKWQIRNNRTDNICLIPELCRSTGLTDSMRGNFSLMKSLGEHMHAPPSGRVAMIENFMSRVQNNPDIREYREEWGLGIEKEMVKLPGRILPPEKLGFANNQGFGADDNGDFTRAFREKAMMVSVALKEWVIIVPRRDMGAVDGFLNTLKRVSTPLQFHISDPRERKGIDGRRTQEFSQAIHEVMTKHRGKLGMIFIVLPNNRIDNYAAVKRACYHDYGIQSQCFLAKNLTNRGLMSIATKVAIQMNAKLGGEPWGVANPMKDAMYVGFDVYHSAARNSPSIGAMTATMNKNCSRYYSTTSTHATSQELSDNIFNDMMKCLLAYKKANGTVPSRIIFYRDGVGEGQLSLVYNQEVVPLKDGLKRLYDKERLPEVKLTFVVVTKRINTRLFLHKGGKAFDNPRPGTIVDDVITKPERYDFFLISQVARQGTVSPTHYNVLYDFQGLPPDRLQLLTYKLCYGYFNWSGTVSVPAPCQYAHKLAYMAGLAVKATIHDDLSQYLYYL</sequence>
<dbReference type="InterPro" id="IPR003100">
    <property type="entry name" value="PAZ_dom"/>
</dbReference>
<feature type="compositionally biased region" description="Low complexity" evidence="2">
    <location>
        <begin position="179"/>
        <end position="214"/>
    </location>
</feature>
<accession>A0A8J2L609</accession>
<keyword evidence="6" id="KW-1185">Reference proteome</keyword>
<dbReference type="Pfam" id="PF02170">
    <property type="entry name" value="PAZ"/>
    <property type="match status" value="1"/>
</dbReference>
<feature type="domain" description="PAZ" evidence="3">
    <location>
        <begin position="410"/>
        <end position="525"/>
    </location>
</feature>
<organism evidence="5 6">
    <name type="scientific">Allacma fusca</name>
    <dbReference type="NCBI Taxonomy" id="39272"/>
    <lineage>
        <taxon>Eukaryota</taxon>
        <taxon>Metazoa</taxon>
        <taxon>Ecdysozoa</taxon>
        <taxon>Arthropoda</taxon>
        <taxon>Hexapoda</taxon>
        <taxon>Collembola</taxon>
        <taxon>Symphypleona</taxon>
        <taxon>Sminthuridae</taxon>
        <taxon>Allacma</taxon>
    </lineage>
</organism>
<reference evidence="5" key="1">
    <citation type="submission" date="2021-06" db="EMBL/GenBank/DDBJ databases">
        <authorList>
            <person name="Hodson N. C."/>
            <person name="Mongue J. A."/>
            <person name="Jaron S. K."/>
        </authorList>
    </citation>
    <scope>NUCLEOTIDE SEQUENCE</scope>
</reference>
<dbReference type="PROSITE" id="PS50821">
    <property type="entry name" value="PAZ"/>
    <property type="match status" value="1"/>
</dbReference>
<proteinExistence type="inferred from homology"/>